<evidence type="ECO:0000259" key="4">
    <source>
        <dbReference type="PROSITE" id="PS50110"/>
    </source>
</evidence>
<sequence length="315" mass="34990">MQHWLTVSQTKPKLLLVDDQRVNILVLYELFRVDCEIFMAMDGEQALQLCRTVSPDLVLLDVCMDGLDGHEVCRRLKADPQTQNIPIIFVTGRGSEEDEVRGLDLGAVDFIVKPINPAIVRARVNTHLTLKRQNDILRSLAMLDGLTGVANRRKFDEELARSWLQSVREQAQLSVIMIDIDYFKRYNDHYGHLNGDSCLQAVAGALEQAINRPYDLLARYGGEEFACLLPNTQLNGAVMVAERMSANVQALQLEHLGSEIGQFVTVSLGVAAVTANHSIAPQALVQEADRRLYQAKHAGRAQVCFGNLATSLPAE</sequence>
<dbReference type="SUPFAM" id="SSF52172">
    <property type="entry name" value="CheY-like"/>
    <property type="match status" value="1"/>
</dbReference>
<dbReference type="Proteomes" id="UP001299876">
    <property type="component" value="Unassembled WGS sequence"/>
</dbReference>
<protein>
    <recommendedName>
        <fullName evidence="1">diguanylate cyclase</fullName>
        <ecNumber evidence="1">2.7.7.65</ecNumber>
    </recommendedName>
</protein>
<dbReference type="CDD" id="cd01949">
    <property type="entry name" value="GGDEF"/>
    <property type="match status" value="1"/>
</dbReference>
<dbReference type="InterPro" id="IPR011006">
    <property type="entry name" value="CheY-like_superfamily"/>
</dbReference>
<feature type="domain" description="GGDEF" evidence="5">
    <location>
        <begin position="171"/>
        <end position="308"/>
    </location>
</feature>
<comment type="catalytic activity">
    <reaction evidence="2">
        <text>2 GTP = 3',3'-c-di-GMP + 2 diphosphate</text>
        <dbReference type="Rhea" id="RHEA:24898"/>
        <dbReference type="ChEBI" id="CHEBI:33019"/>
        <dbReference type="ChEBI" id="CHEBI:37565"/>
        <dbReference type="ChEBI" id="CHEBI:58805"/>
        <dbReference type="EC" id="2.7.7.65"/>
    </reaction>
</comment>
<dbReference type="PANTHER" id="PTHR45138">
    <property type="entry name" value="REGULATORY COMPONENTS OF SENSORY TRANSDUCTION SYSTEM"/>
    <property type="match status" value="1"/>
</dbReference>
<dbReference type="RefSeq" id="WP_247293116.1">
    <property type="nucleotide sequence ID" value="NZ_JAKNRW010000025.1"/>
</dbReference>
<dbReference type="InterPro" id="IPR001789">
    <property type="entry name" value="Sig_transdc_resp-reg_receiver"/>
</dbReference>
<dbReference type="InterPro" id="IPR029787">
    <property type="entry name" value="Nucleotide_cyclase"/>
</dbReference>
<evidence type="ECO:0000256" key="2">
    <source>
        <dbReference type="ARBA" id="ARBA00034247"/>
    </source>
</evidence>
<feature type="domain" description="Response regulatory" evidence="4">
    <location>
        <begin position="13"/>
        <end position="128"/>
    </location>
</feature>
<keyword evidence="6" id="KW-0548">Nucleotidyltransferase</keyword>
<dbReference type="SMART" id="SM00448">
    <property type="entry name" value="REC"/>
    <property type="match status" value="1"/>
</dbReference>
<name>A0ABT0F4G9_9PSED</name>
<dbReference type="SUPFAM" id="SSF55073">
    <property type="entry name" value="Nucleotide cyclase"/>
    <property type="match status" value="1"/>
</dbReference>
<dbReference type="EC" id="2.7.7.65" evidence="1"/>
<dbReference type="PROSITE" id="PS50110">
    <property type="entry name" value="RESPONSE_REGULATORY"/>
    <property type="match status" value="1"/>
</dbReference>
<dbReference type="Pfam" id="PF00990">
    <property type="entry name" value="GGDEF"/>
    <property type="match status" value="1"/>
</dbReference>
<dbReference type="SMART" id="SM00267">
    <property type="entry name" value="GGDEF"/>
    <property type="match status" value="1"/>
</dbReference>
<dbReference type="InterPro" id="IPR000160">
    <property type="entry name" value="GGDEF_dom"/>
</dbReference>
<dbReference type="Pfam" id="PF00072">
    <property type="entry name" value="Response_reg"/>
    <property type="match status" value="1"/>
</dbReference>
<organism evidence="6 7">
    <name type="scientific">Pseudomonas violetae</name>
    <dbReference type="NCBI Taxonomy" id="2915813"/>
    <lineage>
        <taxon>Bacteria</taxon>
        <taxon>Pseudomonadati</taxon>
        <taxon>Pseudomonadota</taxon>
        <taxon>Gammaproteobacteria</taxon>
        <taxon>Pseudomonadales</taxon>
        <taxon>Pseudomonadaceae</taxon>
        <taxon>Pseudomonas</taxon>
    </lineage>
</organism>
<dbReference type="GO" id="GO:0052621">
    <property type="term" value="F:diguanylate cyclase activity"/>
    <property type="evidence" value="ECO:0007669"/>
    <property type="project" value="UniProtKB-EC"/>
</dbReference>
<dbReference type="EMBL" id="JAKNRW010000025">
    <property type="protein sequence ID" value="MCK1792907.1"/>
    <property type="molecule type" value="Genomic_DNA"/>
</dbReference>
<keyword evidence="3" id="KW-0597">Phosphoprotein</keyword>
<keyword evidence="7" id="KW-1185">Reference proteome</keyword>
<proteinExistence type="predicted"/>
<dbReference type="Gene3D" id="3.30.70.270">
    <property type="match status" value="1"/>
</dbReference>
<accession>A0ABT0F4G9</accession>
<reference evidence="6 7" key="1">
    <citation type="submission" date="2022-02" db="EMBL/GenBank/DDBJ databases">
        <title>Comparative genomics of the first Antarctic Pseudomonas spp. capable of biotransforming 2,4,6-Trinitrotoluene.</title>
        <authorList>
            <person name="Cabrera M.A."/>
            <person name="Marquez S.L."/>
            <person name="Perez-Donoso J.M."/>
        </authorList>
    </citation>
    <scope>NUCLEOTIDE SEQUENCE [LARGE SCALE GENOMIC DNA]</scope>
    <source>
        <strain evidence="6 7">TNT19</strain>
    </source>
</reference>
<dbReference type="PROSITE" id="PS50887">
    <property type="entry name" value="GGDEF"/>
    <property type="match status" value="1"/>
</dbReference>
<keyword evidence="6" id="KW-0808">Transferase</keyword>
<evidence type="ECO:0000259" key="5">
    <source>
        <dbReference type="PROSITE" id="PS50887"/>
    </source>
</evidence>
<evidence type="ECO:0000256" key="3">
    <source>
        <dbReference type="PROSITE-ProRule" id="PRU00169"/>
    </source>
</evidence>
<feature type="modified residue" description="4-aspartylphosphate" evidence="3">
    <location>
        <position position="61"/>
    </location>
</feature>
<evidence type="ECO:0000256" key="1">
    <source>
        <dbReference type="ARBA" id="ARBA00012528"/>
    </source>
</evidence>
<dbReference type="PANTHER" id="PTHR45138:SF9">
    <property type="entry name" value="DIGUANYLATE CYCLASE DGCM-RELATED"/>
    <property type="match status" value="1"/>
</dbReference>
<dbReference type="NCBIfam" id="TIGR00254">
    <property type="entry name" value="GGDEF"/>
    <property type="match status" value="1"/>
</dbReference>
<evidence type="ECO:0000313" key="6">
    <source>
        <dbReference type="EMBL" id="MCK1792907.1"/>
    </source>
</evidence>
<dbReference type="Gene3D" id="3.40.50.2300">
    <property type="match status" value="1"/>
</dbReference>
<gene>
    <name evidence="6" type="ORF">L9059_22545</name>
</gene>
<dbReference type="InterPro" id="IPR043128">
    <property type="entry name" value="Rev_trsase/Diguanyl_cyclase"/>
</dbReference>
<evidence type="ECO:0000313" key="7">
    <source>
        <dbReference type="Proteomes" id="UP001299876"/>
    </source>
</evidence>
<dbReference type="InterPro" id="IPR050469">
    <property type="entry name" value="Diguanylate_Cyclase"/>
</dbReference>
<comment type="caution">
    <text evidence="6">The sequence shown here is derived from an EMBL/GenBank/DDBJ whole genome shotgun (WGS) entry which is preliminary data.</text>
</comment>